<dbReference type="Proteomes" id="UP000030762">
    <property type="component" value="Unassembled WGS sequence"/>
</dbReference>
<name>T0PJU5_SAPDV</name>
<dbReference type="InParanoid" id="T0PJU5"/>
<dbReference type="EMBL" id="JH767262">
    <property type="protein sequence ID" value="EQC25659.1"/>
    <property type="molecule type" value="Genomic_DNA"/>
</dbReference>
<dbReference type="AlphaFoldDB" id="T0PJU5"/>
<accession>T0PJU5</accession>
<evidence type="ECO:0000313" key="1">
    <source>
        <dbReference type="EMBL" id="EQC25659.1"/>
    </source>
</evidence>
<keyword evidence="2" id="KW-1185">Reference proteome</keyword>
<evidence type="ECO:0008006" key="3">
    <source>
        <dbReference type="Google" id="ProtNLM"/>
    </source>
</evidence>
<dbReference type="OMA" id="ANDRICK"/>
<organism evidence="1 2">
    <name type="scientific">Saprolegnia diclina (strain VS20)</name>
    <dbReference type="NCBI Taxonomy" id="1156394"/>
    <lineage>
        <taxon>Eukaryota</taxon>
        <taxon>Sar</taxon>
        <taxon>Stramenopiles</taxon>
        <taxon>Oomycota</taxon>
        <taxon>Saprolegniomycetes</taxon>
        <taxon>Saprolegniales</taxon>
        <taxon>Saprolegniaceae</taxon>
        <taxon>Saprolegnia</taxon>
    </lineage>
</organism>
<sequence length="353" mass="40726">MDCPHRRPYLAPRPGDESHIKCKRVREVRALRRFVADLEQRLATHHGRRPTSLLPWAEVATALADAVADQRNETTALRRQLQANDRICKALAAWVNSWQLHTPLNAFAESWRDATLFAGDERARRIGCQWIIHQVYAHTAREMHRFTFPATNTGVVEIEVVVTPSYVLEIHGMTQLLLPYSLDEVSHGVWLADASFVQVDHGVDTHFESLDTTPDLAYAQEDMGPADQTILDRTLYGRFYEGNDKVVIVMRSVLHDAAYPIRDDAWTVDTRQWVVAQRVDATWTRLRTYYRLLHPCTRAGFVPIQAFAQCVKVHSTSDDDAARQLQVKFTSQQRDQRRRFEAHLRRVLARRRN</sequence>
<gene>
    <name evidence="1" type="ORF">SDRG_16480</name>
</gene>
<protein>
    <recommendedName>
        <fullName evidence="3">START domain-containing protein</fullName>
    </recommendedName>
</protein>
<proteinExistence type="predicted"/>
<evidence type="ECO:0000313" key="2">
    <source>
        <dbReference type="Proteomes" id="UP000030762"/>
    </source>
</evidence>
<dbReference type="OrthoDB" id="10316626at2759"/>
<reference evidence="1 2" key="1">
    <citation type="submission" date="2012-04" db="EMBL/GenBank/DDBJ databases">
        <title>The Genome Sequence of Saprolegnia declina VS20.</title>
        <authorList>
            <consortium name="The Broad Institute Genome Sequencing Platform"/>
            <person name="Russ C."/>
            <person name="Nusbaum C."/>
            <person name="Tyler B."/>
            <person name="van West P."/>
            <person name="Dieguez-Uribeondo J."/>
            <person name="de Bruijn I."/>
            <person name="Tripathy S."/>
            <person name="Jiang R."/>
            <person name="Young S.K."/>
            <person name="Zeng Q."/>
            <person name="Gargeya S."/>
            <person name="Fitzgerald M."/>
            <person name="Haas B."/>
            <person name="Abouelleil A."/>
            <person name="Alvarado L."/>
            <person name="Arachchi H.M."/>
            <person name="Berlin A."/>
            <person name="Chapman S.B."/>
            <person name="Goldberg J."/>
            <person name="Griggs A."/>
            <person name="Gujja S."/>
            <person name="Hansen M."/>
            <person name="Howarth C."/>
            <person name="Imamovic A."/>
            <person name="Larimer J."/>
            <person name="McCowen C."/>
            <person name="Montmayeur A."/>
            <person name="Murphy C."/>
            <person name="Neiman D."/>
            <person name="Pearson M."/>
            <person name="Priest M."/>
            <person name="Roberts A."/>
            <person name="Saif S."/>
            <person name="Shea T."/>
            <person name="Sisk P."/>
            <person name="Sykes S."/>
            <person name="Wortman J."/>
            <person name="Nusbaum C."/>
            <person name="Birren B."/>
        </authorList>
    </citation>
    <scope>NUCLEOTIDE SEQUENCE [LARGE SCALE GENOMIC DNA]</scope>
    <source>
        <strain evidence="1 2">VS20</strain>
    </source>
</reference>
<dbReference type="VEuPathDB" id="FungiDB:SDRG_16480"/>
<dbReference type="RefSeq" id="XP_008620916.1">
    <property type="nucleotide sequence ID" value="XM_008622694.1"/>
</dbReference>
<dbReference type="GeneID" id="19957207"/>